<sequence>MPAVVETYQKIKDLRDKDKHEKQKDYQSAVETFEEQAGALYEKLREKEQAVEQFNDTLSHGSVQAHAFVQHRQYIEHLDSALDDLQPSVQQARLKMEHARHVLTDAYVEVKKYEKLIDMKEEEHMQWMKHEEHRHMDELSMNQYMKFFNR</sequence>
<evidence type="ECO:0000313" key="11">
    <source>
        <dbReference type="EMBL" id="MYL19193.1"/>
    </source>
</evidence>
<keyword evidence="10" id="KW-1006">Bacterial flagellum protein export</keyword>
<dbReference type="NCBIfam" id="TIGR02473">
    <property type="entry name" value="flagell_FliJ"/>
    <property type="match status" value="1"/>
</dbReference>
<keyword evidence="5" id="KW-1003">Cell membrane</keyword>
<evidence type="ECO:0000313" key="12">
    <source>
        <dbReference type="Proteomes" id="UP000460949"/>
    </source>
</evidence>
<dbReference type="GO" id="GO:0005886">
    <property type="term" value="C:plasma membrane"/>
    <property type="evidence" value="ECO:0007669"/>
    <property type="project" value="UniProtKB-SubCell"/>
</dbReference>
<evidence type="ECO:0000256" key="4">
    <source>
        <dbReference type="ARBA" id="ARBA00022448"/>
    </source>
</evidence>
<evidence type="ECO:0000256" key="10">
    <source>
        <dbReference type="ARBA" id="ARBA00023225"/>
    </source>
</evidence>
<comment type="similarity">
    <text evidence="2">Belongs to the FliJ family.</text>
</comment>
<evidence type="ECO:0000256" key="7">
    <source>
        <dbReference type="ARBA" id="ARBA00022795"/>
    </source>
</evidence>
<dbReference type="Proteomes" id="UP000460949">
    <property type="component" value="Unassembled WGS sequence"/>
</dbReference>
<dbReference type="InterPro" id="IPR012823">
    <property type="entry name" value="Flagell_FliJ"/>
</dbReference>
<dbReference type="GO" id="GO:0015031">
    <property type="term" value="P:protein transport"/>
    <property type="evidence" value="ECO:0007669"/>
    <property type="project" value="UniProtKB-KW"/>
</dbReference>
<keyword evidence="8" id="KW-0653">Protein transport</keyword>
<reference evidence="11 12" key="1">
    <citation type="submission" date="2019-11" db="EMBL/GenBank/DDBJ databases">
        <title>Genome sequences of 17 halophilic strains isolated from different environments.</title>
        <authorList>
            <person name="Furrow R.E."/>
        </authorList>
    </citation>
    <scope>NUCLEOTIDE SEQUENCE [LARGE SCALE GENOMIC DNA]</scope>
    <source>
        <strain evidence="11 12">22511_23_Filter</strain>
    </source>
</reference>
<dbReference type="GO" id="GO:0044781">
    <property type="term" value="P:bacterial-type flagellum organization"/>
    <property type="evidence" value="ECO:0007669"/>
    <property type="project" value="UniProtKB-KW"/>
</dbReference>
<evidence type="ECO:0000256" key="8">
    <source>
        <dbReference type="ARBA" id="ARBA00022927"/>
    </source>
</evidence>
<comment type="caution">
    <text evidence="11">The sequence shown here is derived from an EMBL/GenBank/DDBJ whole genome shotgun (WGS) entry which is preliminary data.</text>
</comment>
<evidence type="ECO:0000256" key="2">
    <source>
        <dbReference type="ARBA" id="ARBA00010004"/>
    </source>
</evidence>
<dbReference type="AlphaFoldDB" id="A0A845DP61"/>
<comment type="subcellular location">
    <subcellularLocation>
        <location evidence="1">Cell membrane</location>
        <topology evidence="1">Peripheral membrane protein</topology>
        <orientation evidence="1">Cytoplasmic side</orientation>
    </subcellularLocation>
</comment>
<accession>A0A845DP61</accession>
<keyword evidence="7" id="KW-1005">Bacterial flagellum biogenesis</keyword>
<name>A0A845DP61_9BACI</name>
<keyword evidence="9" id="KW-0472">Membrane</keyword>
<keyword evidence="11" id="KW-0966">Cell projection</keyword>
<dbReference type="GO" id="GO:0006935">
    <property type="term" value="P:chemotaxis"/>
    <property type="evidence" value="ECO:0007669"/>
    <property type="project" value="UniProtKB-KW"/>
</dbReference>
<keyword evidence="11" id="KW-0969">Cilium</keyword>
<proteinExistence type="inferred from homology"/>
<evidence type="ECO:0000256" key="3">
    <source>
        <dbReference type="ARBA" id="ARBA00020392"/>
    </source>
</evidence>
<evidence type="ECO:0000256" key="6">
    <source>
        <dbReference type="ARBA" id="ARBA00022500"/>
    </source>
</evidence>
<dbReference type="GO" id="GO:0071973">
    <property type="term" value="P:bacterial-type flagellum-dependent cell motility"/>
    <property type="evidence" value="ECO:0007669"/>
    <property type="project" value="InterPro"/>
</dbReference>
<dbReference type="OrthoDB" id="2968361at2"/>
<organism evidence="11 12">
    <name type="scientific">Halobacillus litoralis</name>
    <dbReference type="NCBI Taxonomy" id="45668"/>
    <lineage>
        <taxon>Bacteria</taxon>
        <taxon>Bacillati</taxon>
        <taxon>Bacillota</taxon>
        <taxon>Bacilli</taxon>
        <taxon>Bacillales</taxon>
        <taxon>Bacillaceae</taxon>
        <taxon>Halobacillus</taxon>
    </lineage>
</organism>
<dbReference type="RefSeq" id="WP_160835605.1">
    <property type="nucleotide sequence ID" value="NZ_WMET01000001.1"/>
</dbReference>
<keyword evidence="6" id="KW-0145">Chemotaxis</keyword>
<keyword evidence="11" id="KW-0282">Flagellum</keyword>
<dbReference type="Gene3D" id="1.10.287.1700">
    <property type="match status" value="1"/>
</dbReference>
<keyword evidence="4" id="KW-0813">Transport</keyword>
<dbReference type="InterPro" id="IPR053716">
    <property type="entry name" value="Flag_assembly_chemotaxis_eff"/>
</dbReference>
<gene>
    <name evidence="11" type="primary">fliJ</name>
    <name evidence="11" type="ORF">GLW04_04775</name>
</gene>
<protein>
    <recommendedName>
        <fullName evidence="3">Flagellar FliJ protein</fullName>
    </recommendedName>
</protein>
<evidence type="ECO:0000256" key="9">
    <source>
        <dbReference type="ARBA" id="ARBA00023136"/>
    </source>
</evidence>
<evidence type="ECO:0000256" key="5">
    <source>
        <dbReference type="ARBA" id="ARBA00022475"/>
    </source>
</evidence>
<dbReference type="EMBL" id="WMET01000001">
    <property type="protein sequence ID" value="MYL19193.1"/>
    <property type="molecule type" value="Genomic_DNA"/>
</dbReference>
<evidence type="ECO:0000256" key="1">
    <source>
        <dbReference type="ARBA" id="ARBA00004413"/>
    </source>
</evidence>
<dbReference type="Pfam" id="PF02050">
    <property type="entry name" value="FliJ"/>
    <property type="match status" value="1"/>
</dbReference>
<dbReference type="GO" id="GO:0009288">
    <property type="term" value="C:bacterial-type flagellum"/>
    <property type="evidence" value="ECO:0007669"/>
    <property type="project" value="InterPro"/>
</dbReference>